<protein>
    <submittedName>
        <fullName evidence="1">Uncharacterized protein</fullName>
    </submittedName>
</protein>
<dbReference type="Proteomes" id="UP000653411">
    <property type="component" value="Unassembled WGS sequence"/>
</dbReference>
<sequence>MTTASASNVTAIPSAEESGDGIWFGVPAGFTTVPLPALVTSAGAPEAERLGEALAPILDAAPDEVCRQEFVATLAAVQRMLHSLCTNGTAHCAVGLHRDDAEGTADPEGSFLLSLFTITWVDTAWAPRAVTAARVLLAAEGHTDIDFTEVPCGPVAFSETLRTAAAESVLPPQPLLQIHGYLPHPDGTAIALLTLSTTAVRRREQYRAILRQIAHTVTFEDPFATAAGGERS</sequence>
<name>A0A917XJU0_9ACTN</name>
<evidence type="ECO:0000313" key="1">
    <source>
        <dbReference type="EMBL" id="GGN33323.1"/>
    </source>
</evidence>
<dbReference type="EMBL" id="BMML01000021">
    <property type="protein sequence ID" value="GGN33323.1"/>
    <property type="molecule type" value="Genomic_DNA"/>
</dbReference>
<evidence type="ECO:0000313" key="2">
    <source>
        <dbReference type="Proteomes" id="UP000653411"/>
    </source>
</evidence>
<proteinExistence type="predicted"/>
<gene>
    <name evidence="1" type="ORF">GCM10011578_073090</name>
</gene>
<accession>A0A917XJU0</accession>
<dbReference type="RefSeq" id="WP_189267175.1">
    <property type="nucleotide sequence ID" value="NZ_BMML01000021.1"/>
</dbReference>
<organism evidence="1 2">
    <name type="scientific">Streptomyces fuscichromogenes</name>
    <dbReference type="NCBI Taxonomy" id="1324013"/>
    <lineage>
        <taxon>Bacteria</taxon>
        <taxon>Bacillati</taxon>
        <taxon>Actinomycetota</taxon>
        <taxon>Actinomycetes</taxon>
        <taxon>Kitasatosporales</taxon>
        <taxon>Streptomycetaceae</taxon>
        <taxon>Streptomyces</taxon>
    </lineage>
</organism>
<keyword evidence="2" id="KW-1185">Reference proteome</keyword>
<dbReference type="AlphaFoldDB" id="A0A917XJU0"/>
<comment type="caution">
    <text evidence="1">The sequence shown here is derived from an EMBL/GenBank/DDBJ whole genome shotgun (WGS) entry which is preliminary data.</text>
</comment>
<reference evidence="1" key="2">
    <citation type="submission" date="2020-09" db="EMBL/GenBank/DDBJ databases">
        <authorList>
            <person name="Sun Q."/>
            <person name="Zhou Y."/>
        </authorList>
    </citation>
    <scope>NUCLEOTIDE SEQUENCE</scope>
    <source>
        <strain evidence="1">CGMCC 4.7110</strain>
    </source>
</reference>
<reference evidence="1" key="1">
    <citation type="journal article" date="2014" name="Int. J. Syst. Evol. Microbiol.">
        <title>Complete genome sequence of Corynebacterium casei LMG S-19264T (=DSM 44701T), isolated from a smear-ripened cheese.</title>
        <authorList>
            <consortium name="US DOE Joint Genome Institute (JGI-PGF)"/>
            <person name="Walter F."/>
            <person name="Albersmeier A."/>
            <person name="Kalinowski J."/>
            <person name="Ruckert C."/>
        </authorList>
    </citation>
    <scope>NUCLEOTIDE SEQUENCE</scope>
    <source>
        <strain evidence="1">CGMCC 4.7110</strain>
    </source>
</reference>